<protein>
    <recommendedName>
        <fullName evidence="8">DNA 3'-5' helicase</fullName>
        <ecNumber evidence="8">5.6.2.4</ecNumber>
    </recommendedName>
</protein>
<dbReference type="EC" id="5.6.2.4" evidence="8"/>
<evidence type="ECO:0000256" key="6">
    <source>
        <dbReference type="ARBA" id="ARBA00023242"/>
    </source>
</evidence>
<evidence type="ECO:0000256" key="2">
    <source>
        <dbReference type="ARBA" id="ARBA00022741"/>
    </source>
</evidence>
<proteinExistence type="inferred from homology"/>
<dbReference type="Proteomes" id="UP001142393">
    <property type="component" value="Unassembled WGS sequence"/>
</dbReference>
<dbReference type="GO" id="GO:0003677">
    <property type="term" value="F:DNA binding"/>
    <property type="evidence" value="ECO:0007669"/>
    <property type="project" value="UniProtKB-KW"/>
</dbReference>
<dbReference type="Pfam" id="PF00271">
    <property type="entry name" value="Helicase_C"/>
    <property type="match status" value="1"/>
</dbReference>
<keyword evidence="5" id="KW-0413">Isomerase</keyword>
<evidence type="ECO:0000256" key="9">
    <source>
        <dbReference type="SAM" id="MobiDB-lite"/>
    </source>
</evidence>
<dbReference type="SMART" id="SM00487">
    <property type="entry name" value="DEXDc"/>
    <property type="match status" value="1"/>
</dbReference>
<dbReference type="GO" id="GO:0009378">
    <property type="term" value="F:four-way junction helicase activity"/>
    <property type="evidence" value="ECO:0007669"/>
    <property type="project" value="TreeGrafter"/>
</dbReference>
<comment type="caution">
    <text evidence="11">The sequence shown here is derived from an EMBL/GenBank/DDBJ whole genome shotgun (WGS) entry which is preliminary data.</text>
</comment>
<dbReference type="InterPro" id="IPR011545">
    <property type="entry name" value="DEAD/DEAH_box_helicase_dom"/>
</dbReference>
<reference evidence="11 12" key="1">
    <citation type="journal article" date="2023" name="Proc. Natl. Acad. Sci. U.S.A.">
        <title>A global phylogenomic analysis of the shiitake genus Lentinula.</title>
        <authorList>
            <person name="Sierra-Patev S."/>
            <person name="Min B."/>
            <person name="Naranjo-Ortiz M."/>
            <person name="Looney B."/>
            <person name="Konkel Z."/>
            <person name="Slot J.C."/>
            <person name="Sakamoto Y."/>
            <person name="Steenwyk J.L."/>
            <person name="Rokas A."/>
            <person name="Carro J."/>
            <person name="Camarero S."/>
            <person name="Ferreira P."/>
            <person name="Molpeceres G."/>
            <person name="Ruiz-Duenas F.J."/>
            <person name="Serrano A."/>
            <person name="Henrissat B."/>
            <person name="Drula E."/>
            <person name="Hughes K.W."/>
            <person name="Mata J.L."/>
            <person name="Ishikawa N.K."/>
            <person name="Vargas-Isla R."/>
            <person name="Ushijima S."/>
            <person name="Smith C.A."/>
            <person name="Donoghue J."/>
            <person name="Ahrendt S."/>
            <person name="Andreopoulos W."/>
            <person name="He G."/>
            <person name="LaButti K."/>
            <person name="Lipzen A."/>
            <person name="Ng V."/>
            <person name="Riley R."/>
            <person name="Sandor L."/>
            <person name="Barry K."/>
            <person name="Martinez A.T."/>
            <person name="Xiao Y."/>
            <person name="Gibbons J.G."/>
            <person name="Terashima K."/>
            <person name="Grigoriev I.V."/>
            <person name="Hibbett D."/>
        </authorList>
    </citation>
    <scope>NUCLEOTIDE SEQUENCE [LARGE SCALE GENOMIC DNA]</scope>
    <source>
        <strain evidence="11 12">TFB7810</strain>
    </source>
</reference>
<evidence type="ECO:0000256" key="8">
    <source>
        <dbReference type="ARBA" id="ARBA00034808"/>
    </source>
</evidence>
<dbReference type="GO" id="GO:0005634">
    <property type="term" value="C:nucleus"/>
    <property type="evidence" value="ECO:0007669"/>
    <property type="project" value="TreeGrafter"/>
</dbReference>
<keyword evidence="6" id="KW-0539">Nucleus</keyword>
<gene>
    <name evidence="11" type="ORF">DFH05DRAFT_1449306</name>
</gene>
<keyword evidence="12" id="KW-1185">Reference proteome</keyword>
<evidence type="ECO:0000256" key="4">
    <source>
        <dbReference type="ARBA" id="ARBA00023125"/>
    </source>
</evidence>
<dbReference type="Gene3D" id="3.40.50.300">
    <property type="entry name" value="P-loop containing nucleotide triphosphate hydrolases"/>
    <property type="match status" value="2"/>
</dbReference>
<dbReference type="GO" id="GO:0043138">
    <property type="term" value="F:3'-5' DNA helicase activity"/>
    <property type="evidence" value="ECO:0007669"/>
    <property type="project" value="UniProtKB-EC"/>
</dbReference>
<keyword evidence="3" id="KW-0067">ATP-binding</keyword>
<dbReference type="GO" id="GO:0005737">
    <property type="term" value="C:cytoplasm"/>
    <property type="evidence" value="ECO:0007669"/>
    <property type="project" value="TreeGrafter"/>
</dbReference>
<dbReference type="GO" id="GO:0005694">
    <property type="term" value="C:chromosome"/>
    <property type="evidence" value="ECO:0007669"/>
    <property type="project" value="TreeGrafter"/>
</dbReference>
<keyword evidence="4" id="KW-0238">DNA-binding</keyword>
<dbReference type="InterPro" id="IPR014001">
    <property type="entry name" value="Helicase_ATP-bd"/>
</dbReference>
<feature type="region of interest" description="Disordered" evidence="9">
    <location>
        <begin position="421"/>
        <end position="454"/>
    </location>
</feature>
<dbReference type="AlphaFoldDB" id="A0A9W8NXA9"/>
<comment type="catalytic activity">
    <reaction evidence="7">
        <text>Couples ATP hydrolysis with the unwinding of duplex DNA by translocating in the 3'-5' direction.</text>
        <dbReference type="EC" id="5.6.2.4"/>
    </reaction>
</comment>
<evidence type="ECO:0000256" key="5">
    <source>
        <dbReference type="ARBA" id="ARBA00023235"/>
    </source>
</evidence>
<sequence>MNGDSPNTGSPSCLSLSNKLNSIRTLIRPRLPHDIHDYVLEGICKALEGFHVISVVRTGGGKTTYFTGYMILLQELEKVSEDHCLKKTLNRTIPEDPLCIIVYPTKGLEEDMADQFNSLGIPSLAINEDTIRAARNKRTDLWAQAMDPQLRCLLLSPEQLSSKPFNTALSNRLFYSRIIALNVDEIHLILTWGVLGFRLCFRDIGNMLMRLPRWTTLTGVTATLSAGTDTQEVTRMLGLKSGSFTFMRRSNRRPELQLIFRTLRQSTQGWSFPDLNWILDGHRKIMIYCSTISLAFRLFYNQRSRDLFVNDLNCQVLISTDALKVGNDFPNVDDVIVIEPQSPDDILQKGGRAGRKLPFSTPGPRCICYFSESTMKHAKTIIQHGKNEADARQNQQHGKMTIQMARLLFAECINAQLDDLFDNPAEEPPSPLPSLPRQSHIRHSRGPMATRLSDGMRDYGLKSLQNFRENTWHQQRDSPSIRALPSAALLTDKRIGGILDSFAKIRTVDDLAPHVNTFLRGHEQSLLNKILELRKKFDRMAIALDPENDQYVQISISFTFIF</sequence>
<evidence type="ECO:0000256" key="7">
    <source>
        <dbReference type="ARBA" id="ARBA00034617"/>
    </source>
</evidence>
<dbReference type="SUPFAM" id="SSF52540">
    <property type="entry name" value="P-loop containing nucleoside triphosphate hydrolases"/>
    <property type="match status" value="1"/>
</dbReference>
<feature type="domain" description="Helicase ATP-binding" evidence="10">
    <location>
        <begin position="31"/>
        <end position="260"/>
    </location>
</feature>
<dbReference type="GO" id="GO:0000724">
    <property type="term" value="P:double-strand break repair via homologous recombination"/>
    <property type="evidence" value="ECO:0007669"/>
    <property type="project" value="TreeGrafter"/>
</dbReference>
<dbReference type="GO" id="GO:0016787">
    <property type="term" value="F:hydrolase activity"/>
    <property type="evidence" value="ECO:0007669"/>
    <property type="project" value="UniProtKB-KW"/>
</dbReference>
<accession>A0A9W8NXA9</accession>
<evidence type="ECO:0000259" key="10">
    <source>
        <dbReference type="SMART" id="SM00487"/>
    </source>
</evidence>
<evidence type="ECO:0000313" key="11">
    <source>
        <dbReference type="EMBL" id="KAJ3742527.1"/>
    </source>
</evidence>
<evidence type="ECO:0000256" key="3">
    <source>
        <dbReference type="ARBA" id="ARBA00022840"/>
    </source>
</evidence>
<dbReference type="EMBL" id="JANVFU010000010">
    <property type="protein sequence ID" value="KAJ3742527.1"/>
    <property type="molecule type" value="Genomic_DNA"/>
</dbReference>
<comment type="similarity">
    <text evidence="1">Belongs to the helicase family. RecQ subfamily.</text>
</comment>
<dbReference type="InterPro" id="IPR027417">
    <property type="entry name" value="P-loop_NTPase"/>
</dbReference>
<evidence type="ECO:0000313" key="12">
    <source>
        <dbReference type="Proteomes" id="UP001142393"/>
    </source>
</evidence>
<evidence type="ECO:0000256" key="1">
    <source>
        <dbReference type="ARBA" id="ARBA00005446"/>
    </source>
</evidence>
<dbReference type="InterPro" id="IPR001650">
    <property type="entry name" value="Helicase_C-like"/>
</dbReference>
<keyword evidence="11" id="KW-0378">Hydrolase</keyword>
<dbReference type="PANTHER" id="PTHR13710">
    <property type="entry name" value="DNA HELICASE RECQ FAMILY MEMBER"/>
    <property type="match status" value="1"/>
</dbReference>
<keyword evidence="2" id="KW-0547">Nucleotide-binding</keyword>
<dbReference type="Pfam" id="PF00270">
    <property type="entry name" value="DEAD"/>
    <property type="match status" value="1"/>
</dbReference>
<dbReference type="PANTHER" id="PTHR13710:SF153">
    <property type="entry name" value="RECQ-LIKE DNA HELICASE BLM"/>
    <property type="match status" value="1"/>
</dbReference>
<dbReference type="GO" id="GO:0005524">
    <property type="term" value="F:ATP binding"/>
    <property type="evidence" value="ECO:0007669"/>
    <property type="project" value="UniProtKB-KW"/>
</dbReference>
<name>A0A9W8NXA9_9AGAR</name>
<dbReference type="CDD" id="cd18785">
    <property type="entry name" value="SF2_C"/>
    <property type="match status" value="1"/>
</dbReference>
<organism evidence="11 12">
    <name type="scientific">Lentinula detonsa</name>
    <dbReference type="NCBI Taxonomy" id="2804962"/>
    <lineage>
        <taxon>Eukaryota</taxon>
        <taxon>Fungi</taxon>
        <taxon>Dikarya</taxon>
        <taxon>Basidiomycota</taxon>
        <taxon>Agaricomycotina</taxon>
        <taxon>Agaricomycetes</taxon>
        <taxon>Agaricomycetidae</taxon>
        <taxon>Agaricales</taxon>
        <taxon>Marasmiineae</taxon>
        <taxon>Omphalotaceae</taxon>
        <taxon>Lentinula</taxon>
    </lineage>
</organism>